<protein>
    <recommendedName>
        <fullName evidence="3">DUF3775 domain-containing protein</fullName>
    </recommendedName>
</protein>
<dbReference type="Proteomes" id="UP000199328">
    <property type="component" value="Unassembled WGS sequence"/>
</dbReference>
<name>A0A1G9E5J6_9RHOB</name>
<accession>A0A1G9E5J6</accession>
<proteinExistence type="predicted"/>
<reference evidence="2" key="1">
    <citation type="submission" date="2016-10" db="EMBL/GenBank/DDBJ databases">
        <authorList>
            <person name="Varghese N."/>
            <person name="Submissions S."/>
        </authorList>
    </citation>
    <scope>NUCLEOTIDE SEQUENCE [LARGE SCALE GENOMIC DNA]</scope>
    <source>
        <strain evidence="2">CGMCC 1.10789</strain>
    </source>
</reference>
<gene>
    <name evidence="1" type="ORF">SAMN05216257_104162</name>
</gene>
<dbReference type="EMBL" id="FNFV01000004">
    <property type="protein sequence ID" value="SDK71411.1"/>
    <property type="molecule type" value="Genomic_DNA"/>
</dbReference>
<dbReference type="InterPro" id="IPR022254">
    <property type="entry name" value="DUF3775"/>
</dbReference>
<organism evidence="1 2">
    <name type="scientific">Meinhardsimonia xiamenensis</name>
    <dbReference type="NCBI Taxonomy" id="990712"/>
    <lineage>
        <taxon>Bacteria</taxon>
        <taxon>Pseudomonadati</taxon>
        <taxon>Pseudomonadota</taxon>
        <taxon>Alphaproteobacteria</taxon>
        <taxon>Rhodobacterales</taxon>
        <taxon>Paracoccaceae</taxon>
        <taxon>Meinhardsimonia</taxon>
    </lineage>
</organism>
<evidence type="ECO:0000313" key="2">
    <source>
        <dbReference type="Proteomes" id="UP000199328"/>
    </source>
</evidence>
<dbReference type="Pfam" id="PF12616">
    <property type="entry name" value="DUF3775"/>
    <property type="match status" value="1"/>
</dbReference>
<sequence length="174" mass="19630">MERPWPHFRAGRAARAEELGLIEIKELPDATPQSECDMCKEVQGMLQIRPRRVVHVIVRARELDAKVGRWDSPGDSEDIETILEMRRGDATERELSAFIRALNEDEKAGLVAVMWIGRGSFEPEELEEAIETAKAEATSPTESYLLGIPLLADYLEEGMEKLGYDVSALEEEFL</sequence>
<evidence type="ECO:0000313" key="1">
    <source>
        <dbReference type="EMBL" id="SDK71411.1"/>
    </source>
</evidence>
<dbReference type="AlphaFoldDB" id="A0A1G9E5J6"/>
<dbReference type="STRING" id="990712.SAMN05216257_104162"/>
<evidence type="ECO:0008006" key="3">
    <source>
        <dbReference type="Google" id="ProtNLM"/>
    </source>
</evidence>
<keyword evidence="2" id="KW-1185">Reference proteome</keyword>